<reference evidence="6 7" key="1">
    <citation type="submission" date="2016-10" db="EMBL/GenBank/DDBJ databases">
        <title>Genome sequence of Streptomyces sp. MUSC 93.</title>
        <authorList>
            <person name="Lee L.-H."/>
            <person name="Ser H.-L."/>
            <person name="Law J.W.-F."/>
        </authorList>
    </citation>
    <scope>NUCLEOTIDE SEQUENCE [LARGE SCALE GENOMIC DNA]</scope>
    <source>
        <strain evidence="6 7">MUSC 93</strain>
    </source>
</reference>
<evidence type="ECO:0000256" key="3">
    <source>
        <dbReference type="ARBA" id="ARBA00023163"/>
    </source>
</evidence>
<dbReference type="CDD" id="cd06267">
    <property type="entry name" value="PBP1_LacI_sugar_binding-like"/>
    <property type="match status" value="1"/>
</dbReference>
<dbReference type="GO" id="GO:0003700">
    <property type="term" value="F:DNA-binding transcription factor activity"/>
    <property type="evidence" value="ECO:0007669"/>
    <property type="project" value="TreeGrafter"/>
</dbReference>
<evidence type="ECO:0000256" key="2">
    <source>
        <dbReference type="ARBA" id="ARBA00023125"/>
    </source>
</evidence>
<organism evidence="6 7">
    <name type="scientific">Streptomyces colonosanans</name>
    <dbReference type="NCBI Taxonomy" id="1428652"/>
    <lineage>
        <taxon>Bacteria</taxon>
        <taxon>Bacillati</taxon>
        <taxon>Actinomycetota</taxon>
        <taxon>Actinomycetes</taxon>
        <taxon>Kitasatosporales</taxon>
        <taxon>Streptomycetaceae</taxon>
        <taxon>Streptomyces</taxon>
    </lineage>
</organism>
<dbReference type="PANTHER" id="PTHR30146">
    <property type="entry name" value="LACI-RELATED TRANSCRIPTIONAL REPRESSOR"/>
    <property type="match status" value="1"/>
</dbReference>
<dbReference type="EMBL" id="MLYP01000009">
    <property type="protein sequence ID" value="OIJ99649.1"/>
    <property type="molecule type" value="Genomic_DNA"/>
</dbReference>
<dbReference type="RefSeq" id="WP_071364878.1">
    <property type="nucleotide sequence ID" value="NZ_MLYP01000009.1"/>
</dbReference>
<evidence type="ECO:0000313" key="7">
    <source>
        <dbReference type="Proteomes" id="UP000179935"/>
    </source>
</evidence>
<dbReference type="AlphaFoldDB" id="A0A1S2Q0L5"/>
<dbReference type="STRING" id="1428652.BIV24_04665"/>
<dbReference type="OrthoDB" id="59108at2"/>
<name>A0A1S2Q0L5_9ACTN</name>
<dbReference type="PANTHER" id="PTHR30146:SF153">
    <property type="entry name" value="LACTOSE OPERON REPRESSOR"/>
    <property type="match status" value="1"/>
</dbReference>
<feature type="domain" description="HTH lacI-type" evidence="5">
    <location>
        <begin position="19"/>
        <end position="73"/>
    </location>
</feature>
<dbReference type="Pfam" id="PF00356">
    <property type="entry name" value="LacI"/>
    <property type="match status" value="1"/>
</dbReference>
<dbReference type="InterPro" id="IPR046335">
    <property type="entry name" value="LacI/GalR-like_sensor"/>
</dbReference>
<gene>
    <name evidence="6" type="ORF">BIV24_04665</name>
</gene>
<protein>
    <submittedName>
        <fullName evidence="6">LacI family transcriptional regulator</fullName>
    </submittedName>
</protein>
<dbReference type="CDD" id="cd01392">
    <property type="entry name" value="HTH_LacI"/>
    <property type="match status" value="1"/>
</dbReference>
<feature type="region of interest" description="Disordered" evidence="4">
    <location>
        <begin position="342"/>
        <end position="373"/>
    </location>
</feature>
<dbReference type="InterPro" id="IPR028082">
    <property type="entry name" value="Peripla_BP_I"/>
</dbReference>
<evidence type="ECO:0000256" key="1">
    <source>
        <dbReference type="ARBA" id="ARBA00023015"/>
    </source>
</evidence>
<dbReference type="InterPro" id="IPR000843">
    <property type="entry name" value="HTH_LacI"/>
</dbReference>
<dbReference type="Pfam" id="PF13377">
    <property type="entry name" value="Peripla_BP_3"/>
    <property type="match status" value="1"/>
</dbReference>
<dbReference type="InterPro" id="IPR010982">
    <property type="entry name" value="Lambda_DNA-bd_dom_sf"/>
</dbReference>
<dbReference type="SUPFAM" id="SSF47413">
    <property type="entry name" value="lambda repressor-like DNA-binding domains"/>
    <property type="match status" value="1"/>
</dbReference>
<evidence type="ECO:0000259" key="5">
    <source>
        <dbReference type="PROSITE" id="PS50932"/>
    </source>
</evidence>
<sequence length="373" mass="39472">MTETPPRRDHGVPAAVPRVRLVDVAREAGLSKTTVSAALNGTGRLSPAVRERAREVARRLGYRPNPTARLLRAGHARLIGYAVGEYPTGPGSYMDSPYFTQLTSAIATTALRHGYALVLLPTGSSPDEWADLPLDAAIVADPLADDPLVEGFIAARIPLSSDRSVEGRSGTHWVDVDAEAAVREVLDHLRAQGARRIAVVAPDTPTSFYTAALDAYRRWCAEQGATPLVTLSTRPGNGPAVEAVERSLTTPDRPDALFMLTEANPPLVLDAARRLGLSVPADLLLVCASEDTSAAHADPPVTTLSLQPVSVAEKGVELLVAALESGSLEPTGALVRTRLEIRTSSERGGEPAGGAALRRRGRQEAEYTSAPPT</sequence>
<evidence type="ECO:0000256" key="4">
    <source>
        <dbReference type="SAM" id="MobiDB-lite"/>
    </source>
</evidence>
<dbReference type="Gene3D" id="3.40.50.2300">
    <property type="match status" value="2"/>
</dbReference>
<keyword evidence="2" id="KW-0238">DNA-binding</keyword>
<dbReference type="SUPFAM" id="SSF53822">
    <property type="entry name" value="Periplasmic binding protein-like I"/>
    <property type="match status" value="1"/>
</dbReference>
<dbReference type="Proteomes" id="UP000179935">
    <property type="component" value="Unassembled WGS sequence"/>
</dbReference>
<dbReference type="GO" id="GO:0000976">
    <property type="term" value="F:transcription cis-regulatory region binding"/>
    <property type="evidence" value="ECO:0007669"/>
    <property type="project" value="TreeGrafter"/>
</dbReference>
<keyword evidence="7" id="KW-1185">Reference proteome</keyword>
<evidence type="ECO:0000313" key="6">
    <source>
        <dbReference type="EMBL" id="OIJ99649.1"/>
    </source>
</evidence>
<keyword evidence="3" id="KW-0804">Transcription</keyword>
<keyword evidence="1" id="KW-0805">Transcription regulation</keyword>
<proteinExistence type="predicted"/>
<accession>A0A1S2Q0L5</accession>
<comment type="caution">
    <text evidence="6">The sequence shown here is derived from an EMBL/GenBank/DDBJ whole genome shotgun (WGS) entry which is preliminary data.</text>
</comment>
<dbReference type="SMART" id="SM00354">
    <property type="entry name" value="HTH_LACI"/>
    <property type="match status" value="1"/>
</dbReference>
<dbReference type="PROSITE" id="PS50932">
    <property type="entry name" value="HTH_LACI_2"/>
    <property type="match status" value="1"/>
</dbReference>
<dbReference type="Gene3D" id="1.10.260.40">
    <property type="entry name" value="lambda repressor-like DNA-binding domains"/>
    <property type="match status" value="1"/>
</dbReference>